<protein>
    <recommendedName>
        <fullName evidence="1">YqaJ viral recombinase domain-containing protein</fullName>
    </recommendedName>
</protein>
<dbReference type="PANTHER" id="PTHR46609:SF8">
    <property type="entry name" value="YQAJ VIRAL RECOMBINASE DOMAIN-CONTAINING PROTEIN"/>
    <property type="match status" value="1"/>
</dbReference>
<keyword evidence="3" id="KW-1185">Reference proteome</keyword>
<dbReference type="Gene3D" id="3.90.320.10">
    <property type="match status" value="1"/>
</dbReference>
<name>A0ABR9TRE6_9FLAO</name>
<dbReference type="PANTHER" id="PTHR46609">
    <property type="entry name" value="EXONUCLEASE, PHAGE-TYPE/RECB, C-TERMINAL DOMAIN-CONTAINING PROTEIN"/>
    <property type="match status" value="1"/>
</dbReference>
<gene>
    <name evidence="2" type="ORF">C4F50_23790</name>
</gene>
<dbReference type="InterPro" id="IPR019080">
    <property type="entry name" value="YqaJ_viral_recombinase"/>
</dbReference>
<dbReference type="Proteomes" id="UP000640614">
    <property type="component" value="Unassembled WGS sequence"/>
</dbReference>
<reference evidence="2 3" key="1">
    <citation type="submission" date="2018-07" db="EMBL/GenBank/DDBJ databases">
        <title>Genome assembly of strain KB82.</title>
        <authorList>
            <person name="Kukolya J."/>
            <person name="Horvath B."/>
            <person name="Nagy I."/>
            <person name="Toth A."/>
        </authorList>
    </citation>
    <scope>NUCLEOTIDE SEQUENCE [LARGE SCALE GENOMIC DNA]</scope>
    <source>
        <strain evidence="2 3">Kb82</strain>
    </source>
</reference>
<dbReference type="EMBL" id="PRDM01000006">
    <property type="protein sequence ID" value="MBE8727950.1"/>
    <property type="molecule type" value="Genomic_DNA"/>
</dbReference>
<accession>A0ABR9TRE6</accession>
<dbReference type="Pfam" id="PF09588">
    <property type="entry name" value="YqaJ"/>
    <property type="match status" value="1"/>
</dbReference>
<dbReference type="InterPro" id="IPR011604">
    <property type="entry name" value="PDDEXK-like_dom_sf"/>
</dbReference>
<evidence type="ECO:0000313" key="3">
    <source>
        <dbReference type="Proteomes" id="UP000640614"/>
    </source>
</evidence>
<evidence type="ECO:0000259" key="1">
    <source>
        <dbReference type="Pfam" id="PF09588"/>
    </source>
</evidence>
<comment type="caution">
    <text evidence="2">The sequence shown here is derived from an EMBL/GenBank/DDBJ whole genome shotgun (WGS) entry which is preliminary data.</text>
</comment>
<sequence>MLTKNSLAGIDLDELRAEHESALNKMNQKSKEEEWLELRKGKFTASEFVRLMGYEDKEGFPDGAITYVTEKVLEVVTTNENKQLATKSVEHGKDTEIEAVEKFMQQFGIEVYNYGEDQEYVPLTNDVGCTPDGLIGDGKGVETKCPDSKTHLYYLEHLTLSNFKKECTKYYWQIQGSMYITNRKSWYFISYDPRFKNENKRLFVLEIPRNDIDIAKLEKRLTEAIKRKRLRLKSFE</sequence>
<dbReference type="CDD" id="cd22343">
    <property type="entry name" value="PDDEXK_lambda_exonuclease-like"/>
    <property type="match status" value="1"/>
</dbReference>
<dbReference type="SUPFAM" id="SSF52980">
    <property type="entry name" value="Restriction endonuclease-like"/>
    <property type="match status" value="1"/>
</dbReference>
<dbReference type="InterPro" id="IPR011335">
    <property type="entry name" value="Restrct_endonuc-II-like"/>
</dbReference>
<evidence type="ECO:0000313" key="2">
    <source>
        <dbReference type="EMBL" id="MBE8727950.1"/>
    </source>
</evidence>
<feature type="domain" description="YqaJ viral recombinase" evidence="1">
    <location>
        <begin position="34"/>
        <end position="183"/>
    </location>
</feature>
<dbReference type="InterPro" id="IPR051703">
    <property type="entry name" value="NF-kappa-B_Signaling_Reg"/>
</dbReference>
<proteinExistence type="predicted"/>
<dbReference type="RefSeq" id="WP_194141072.1">
    <property type="nucleotide sequence ID" value="NZ_PRDM01000006.1"/>
</dbReference>
<organism evidence="2 3">
    <name type="scientific">Flavobacterium hungaricum</name>
    <dbReference type="NCBI Taxonomy" id="2082725"/>
    <lineage>
        <taxon>Bacteria</taxon>
        <taxon>Pseudomonadati</taxon>
        <taxon>Bacteroidota</taxon>
        <taxon>Flavobacteriia</taxon>
        <taxon>Flavobacteriales</taxon>
        <taxon>Flavobacteriaceae</taxon>
        <taxon>Flavobacterium</taxon>
    </lineage>
</organism>